<dbReference type="PATRIC" id="fig|1613.112.peg.1003"/>
<feature type="coiled-coil region" evidence="4">
    <location>
        <begin position="338"/>
        <end position="365"/>
    </location>
</feature>
<comment type="similarity">
    <text evidence="1">Belongs to the SMC family. SbcC subfamily.</text>
</comment>
<sequence length="1034" mass="115027">MKPLKLTMHYFGPYEDTTIDFTRFDASPLYLIAGDTGSGKTTIFDAMCVALYGNASNERRSAEMFRSDFATPKQVTEVTFLFEHKGVTYQVYRRPRQVLTMTRGKGEKQYDPKVSLVYPVGAENPRELTKITEVNQFVQDLLGVNASQFRQLIILPQGEVQRFLMADSKTKEEILTTLFQTQLYTNWVTKLDERAKSMRDQTQDITSQLKVLMGQVDGVSDQLELDQWQVAVGDLLTEKKAELRAVTEQVTTAQKAADQLQAQLTAERRLAEDHAALVSCETQQLELKERAPQIKRLADENEETAWAQQHQTAYHEWQAGTTKLADLTKQQAACEQKQAAVKVRVQELTQVAERLKEQEPAVQERQRQVANIREKLPLFEEVAALSKRLEKERRAQVEQERTVSDQTSALTKLQAELDRVDQELQAAPDLTQAAVTIATRVQQVVRWQQAVTALGEQAKELANQEQALRDLNAQLAEAKKTAQAAQADLKEKKKARLAAMIATLASELEEGEACPICGSTTHPHVATAVQTGQEVTEVTLDAAQAKVTKAETTLATLTTRQANQDSQLEKGRATFQDELATLCQAVASPVGDLEAATAAVAEAVAALDHDRQELQNAQAKETENQQRQVSLTKQIQAGQAKYQELQAAVNEGRLNVNQTQTELVNKQGQLPAELPDLASAERWLKEEEQALADFASQQTQNQDALSRAQTQLTQLTTTSQQLADSAKATAAEVDQRKRELTAALAERQAAWEVFERALARVPELAARQREVNDYRQRLASLADQRQRLVEQIAGRPKPDVEKTAGQLKKAQVKLDQLKGAVIEQGNALTRIKEIKQQVKKKAAKQGDTERQLRELSSLCALLKGQGGTQLGLQRYVQRHYFTEVLAVANQWLAKLTHGRYQMHLDGEADFKGRQNKNGLEIYVDDDYAGKARKVQSLSGGESFLTALALALALGEVVQRHHGGVEIEALFVDEGFGSLDQDALGEALDTLQSLDGNRMIGIISHVTELEEQIPDQLQVIAENGRSKVKYHLATD</sequence>
<dbReference type="Gene3D" id="3.40.50.300">
    <property type="entry name" value="P-loop containing nucleotide triphosphate hydrolases"/>
    <property type="match status" value="2"/>
</dbReference>
<dbReference type="PANTHER" id="PTHR32114">
    <property type="entry name" value="ABC TRANSPORTER ABCH.3"/>
    <property type="match status" value="1"/>
</dbReference>
<keyword evidence="6" id="KW-0269">Exonuclease</keyword>
<evidence type="ECO:0000313" key="7">
    <source>
        <dbReference type="Proteomes" id="UP000094714"/>
    </source>
</evidence>
<evidence type="ECO:0000256" key="1">
    <source>
        <dbReference type="ARBA" id="ARBA00006930"/>
    </source>
</evidence>
<organism evidence="6 7">
    <name type="scientific">Limosilactobacillus fermentum</name>
    <name type="common">Lactobacillus fermentum</name>
    <dbReference type="NCBI Taxonomy" id="1613"/>
    <lineage>
        <taxon>Bacteria</taxon>
        <taxon>Bacillati</taxon>
        <taxon>Bacillota</taxon>
        <taxon>Bacilli</taxon>
        <taxon>Lactobacillales</taxon>
        <taxon>Lactobacillaceae</taxon>
        <taxon>Limosilactobacillus</taxon>
    </lineage>
</organism>
<feature type="coiled-coil region" evidence="4">
    <location>
        <begin position="600"/>
        <end position="662"/>
    </location>
</feature>
<feature type="coiled-coil region" evidence="4">
    <location>
        <begin position="236"/>
        <end position="263"/>
    </location>
</feature>
<evidence type="ECO:0000313" key="6">
    <source>
        <dbReference type="EMBL" id="AOR74414.1"/>
    </source>
</evidence>
<dbReference type="AlphaFoldDB" id="A0A1D7ZX38"/>
<gene>
    <name evidence="6" type="ORF">LACFE_CDS0956</name>
</gene>
<keyword evidence="4" id="KW-0175">Coiled coil</keyword>
<feature type="coiled-coil region" evidence="4">
    <location>
        <begin position="723"/>
        <end position="820"/>
    </location>
</feature>
<reference evidence="6 7" key="1">
    <citation type="submission" date="2016-09" db="EMBL/GenBank/DDBJ databases">
        <title>Genome Sequence of the Lactobacillus fermentum strain NCC2970 (CNCM I-5068).</title>
        <authorList>
            <person name="Barretto C."/>
            <person name="Ngom-Bru C."/>
            <person name="Genevaz A."/>
            <person name="Fournier C."/>
            <person name="Moine D."/>
            <person name="Kassam M."/>
            <person name="Iltis A."/>
            <person name="Sagory-Zalkind P."/>
            <person name="Faucherand G."/>
            <person name="Descombes P."/>
            <person name="Duboux S."/>
        </authorList>
    </citation>
    <scope>NUCLEOTIDE SEQUENCE [LARGE SCALE GENOMIC DNA]</scope>
    <source>
        <strain evidence="6 7">NCC2970</strain>
    </source>
</reference>
<dbReference type="InterPro" id="IPR038729">
    <property type="entry name" value="Rad50/SbcC_AAA"/>
</dbReference>
<evidence type="ECO:0000256" key="2">
    <source>
        <dbReference type="ARBA" id="ARBA00011322"/>
    </source>
</evidence>
<dbReference type="PANTHER" id="PTHR32114:SF2">
    <property type="entry name" value="ABC TRANSPORTER ABCH.3"/>
    <property type="match status" value="1"/>
</dbReference>
<accession>A0A1D7ZX38</accession>
<proteinExistence type="inferred from homology"/>
<dbReference type="Pfam" id="PF13558">
    <property type="entry name" value="SbcC_Walker_B"/>
    <property type="match status" value="1"/>
</dbReference>
<dbReference type="GO" id="GO:0016887">
    <property type="term" value="F:ATP hydrolysis activity"/>
    <property type="evidence" value="ECO:0007669"/>
    <property type="project" value="InterPro"/>
</dbReference>
<comment type="subunit">
    <text evidence="2">Heterodimer of SbcC and SbcD.</text>
</comment>
<dbReference type="GO" id="GO:0004527">
    <property type="term" value="F:exonuclease activity"/>
    <property type="evidence" value="ECO:0007669"/>
    <property type="project" value="UniProtKB-KW"/>
</dbReference>
<dbReference type="RefSeq" id="WP_069775916.1">
    <property type="nucleotide sequence ID" value="NZ_CP017151.1"/>
</dbReference>
<dbReference type="InterPro" id="IPR027417">
    <property type="entry name" value="P-loop_NTPase"/>
</dbReference>
<keyword evidence="6" id="KW-0378">Hydrolase</keyword>
<evidence type="ECO:0000259" key="5">
    <source>
        <dbReference type="Pfam" id="PF13476"/>
    </source>
</evidence>
<protein>
    <recommendedName>
        <fullName evidence="3">Nuclease SbcCD subunit C</fullName>
    </recommendedName>
</protein>
<dbReference type="Pfam" id="PF13476">
    <property type="entry name" value="AAA_23"/>
    <property type="match status" value="1"/>
</dbReference>
<evidence type="ECO:0000256" key="3">
    <source>
        <dbReference type="ARBA" id="ARBA00013368"/>
    </source>
</evidence>
<keyword evidence="6" id="KW-0540">Nuclease</keyword>
<dbReference type="Proteomes" id="UP000094714">
    <property type="component" value="Chromosome"/>
</dbReference>
<feature type="coiled-coil region" evidence="4">
    <location>
        <begin position="454"/>
        <end position="495"/>
    </location>
</feature>
<evidence type="ECO:0000256" key="4">
    <source>
        <dbReference type="SAM" id="Coils"/>
    </source>
</evidence>
<name>A0A1D7ZX38_LIMFE</name>
<dbReference type="SUPFAM" id="SSF52540">
    <property type="entry name" value="P-loop containing nucleoside triphosphate hydrolases"/>
    <property type="match status" value="1"/>
</dbReference>
<feature type="domain" description="Rad50/SbcC-type AAA" evidence="5">
    <location>
        <begin position="5"/>
        <end position="213"/>
    </location>
</feature>
<dbReference type="EMBL" id="CP017151">
    <property type="protein sequence ID" value="AOR74414.1"/>
    <property type="molecule type" value="Genomic_DNA"/>
</dbReference>
<dbReference type="GO" id="GO:0006302">
    <property type="term" value="P:double-strand break repair"/>
    <property type="evidence" value="ECO:0007669"/>
    <property type="project" value="InterPro"/>
</dbReference>